<accession>N1R246</accession>
<reference evidence="1" key="1">
    <citation type="submission" date="2015-06" db="UniProtKB">
        <authorList>
            <consortium name="EnsemblPlants"/>
        </authorList>
    </citation>
    <scope>IDENTIFICATION</scope>
</reference>
<evidence type="ECO:0000313" key="1">
    <source>
        <dbReference type="EnsemblPlants" id="EMT12863"/>
    </source>
</evidence>
<organism evidence="1">
    <name type="scientific">Aegilops tauschii</name>
    <name type="common">Tausch's goatgrass</name>
    <name type="synonym">Aegilops squarrosa</name>
    <dbReference type="NCBI Taxonomy" id="37682"/>
    <lineage>
        <taxon>Eukaryota</taxon>
        <taxon>Viridiplantae</taxon>
        <taxon>Streptophyta</taxon>
        <taxon>Embryophyta</taxon>
        <taxon>Tracheophyta</taxon>
        <taxon>Spermatophyta</taxon>
        <taxon>Magnoliopsida</taxon>
        <taxon>Liliopsida</taxon>
        <taxon>Poales</taxon>
        <taxon>Poaceae</taxon>
        <taxon>BOP clade</taxon>
        <taxon>Pooideae</taxon>
        <taxon>Triticodae</taxon>
        <taxon>Triticeae</taxon>
        <taxon>Triticinae</taxon>
        <taxon>Aegilops</taxon>
    </lineage>
</organism>
<sequence>MDISNKEQEQEEFESVMVALALDVMLSEERPTYARRKLHLSPGPEEKETADLTKLHLVSGLQEKQIVGSKRHEIHDMVAMVIADGAIPGTDEHFYASQLLLEQKYRDVFSSFKGFAPSMNVSRQYKEEFEFAKIKKI</sequence>
<dbReference type="EnsemblPlants" id="EMT12863">
    <property type="protein sequence ID" value="EMT12863"/>
    <property type="gene ID" value="F775_05794"/>
</dbReference>
<protein>
    <submittedName>
        <fullName evidence="1">Uncharacterized protein</fullName>
    </submittedName>
</protein>
<dbReference type="AlphaFoldDB" id="N1R246"/>
<proteinExistence type="predicted"/>
<name>N1R246_AEGTA</name>